<reference evidence="3 4" key="1">
    <citation type="submission" date="2024-09" db="EMBL/GenBank/DDBJ databases">
        <title>Chromosome-scale assembly of Riccia sorocarpa.</title>
        <authorList>
            <person name="Paukszto L."/>
        </authorList>
    </citation>
    <scope>NUCLEOTIDE SEQUENCE [LARGE SCALE GENOMIC DNA]</scope>
    <source>
        <strain evidence="3">LP-2024</strain>
        <tissue evidence="3">Aerial parts of the thallus</tissue>
    </source>
</reference>
<evidence type="ECO:0000313" key="3">
    <source>
        <dbReference type="EMBL" id="KAL3685335.1"/>
    </source>
</evidence>
<dbReference type="InterPro" id="IPR001216">
    <property type="entry name" value="P-phosphate_BS"/>
</dbReference>
<comment type="caution">
    <text evidence="3">The sequence shown here is derived from an EMBL/GenBank/DDBJ whole genome shotgun (WGS) entry which is preliminary data.</text>
</comment>
<dbReference type="Gene3D" id="3.40.50.1100">
    <property type="match status" value="2"/>
</dbReference>
<gene>
    <name evidence="3" type="ORF">R1sor_003357</name>
</gene>
<evidence type="ECO:0000313" key="4">
    <source>
        <dbReference type="Proteomes" id="UP001633002"/>
    </source>
</evidence>
<dbReference type="AlphaFoldDB" id="A0ABD3H1C4"/>
<dbReference type="InterPro" id="IPR050214">
    <property type="entry name" value="Cys_Synth/Cystath_Beta-Synth"/>
</dbReference>
<dbReference type="SUPFAM" id="SSF53686">
    <property type="entry name" value="Tryptophan synthase beta subunit-like PLP-dependent enzymes"/>
    <property type="match status" value="1"/>
</dbReference>
<dbReference type="EMBL" id="JBJQOH010000006">
    <property type="protein sequence ID" value="KAL3685335.1"/>
    <property type="molecule type" value="Genomic_DNA"/>
</dbReference>
<evidence type="ECO:0000259" key="2">
    <source>
        <dbReference type="Pfam" id="PF00291"/>
    </source>
</evidence>
<accession>A0ABD3H1C4</accession>
<comment type="cofactor">
    <cofactor evidence="1">
        <name>pyridoxal 5'-phosphate</name>
        <dbReference type="ChEBI" id="CHEBI:597326"/>
    </cofactor>
</comment>
<sequence>MAEALMAKYQLGANTPNVPSPLSVGLHETYKKMHAEGVPVPPFREPKIYQSIVDLIGWTPLVEIYQITKEEGVVARVVAKLEGLNPGSSVKDRIALEMILDAEQKGLITPGVTTLI</sequence>
<dbReference type="InterPro" id="IPR036052">
    <property type="entry name" value="TrpB-like_PALP_sf"/>
</dbReference>
<dbReference type="Proteomes" id="UP001633002">
    <property type="component" value="Unassembled WGS sequence"/>
</dbReference>
<protein>
    <recommendedName>
        <fullName evidence="2">Tryptophan synthase beta chain-like PALP domain-containing protein</fullName>
    </recommendedName>
</protein>
<dbReference type="PANTHER" id="PTHR10314">
    <property type="entry name" value="CYSTATHIONINE BETA-SYNTHASE"/>
    <property type="match status" value="1"/>
</dbReference>
<name>A0ABD3H1C4_9MARC</name>
<feature type="domain" description="Tryptophan synthase beta chain-like PALP" evidence="2">
    <location>
        <begin position="54"/>
        <end position="109"/>
    </location>
</feature>
<dbReference type="InterPro" id="IPR001926">
    <property type="entry name" value="TrpB-like_PALP"/>
</dbReference>
<dbReference type="PROSITE" id="PS00901">
    <property type="entry name" value="CYS_SYNTHASE"/>
    <property type="match status" value="1"/>
</dbReference>
<keyword evidence="4" id="KW-1185">Reference proteome</keyword>
<dbReference type="Pfam" id="PF00291">
    <property type="entry name" value="PALP"/>
    <property type="match status" value="1"/>
</dbReference>
<organism evidence="3 4">
    <name type="scientific">Riccia sorocarpa</name>
    <dbReference type="NCBI Taxonomy" id="122646"/>
    <lineage>
        <taxon>Eukaryota</taxon>
        <taxon>Viridiplantae</taxon>
        <taxon>Streptophyta</taxon>
        <taxon>Embryophyta</taxon>
        <taxon>Marchantiophyta</taxon>
        <taxon>Marchantiopsida</taxon>
        <taxon>Marchantiidae</taxon>
        <taxon>Marchantiales</taxon>
        <taxon>Ricciaceae</taxon>
        <taxon>Riccia</taxon>
    </lineage>
</organism>
<evidence type="ECO:0000256" key="1">
    <source>
        <dbReference type="ARBA" id="ARBA00001933"/>
    </source>
</evidence>
<proteinExistence type="predicted"/>